<dbReference type="InterPro" id="IPR010331">
    <property type="entry name" value="ExoD"/>
</dbReference>
<evidence type="ECO:0000313" key="3">
    <source>
        <dbReference type="EMBL" id="ACK51759.1"/>
    </source>
</evidence>
<reference evidence="3 4" key="1">
    <citation type="journal article" date="2010" name="J. Bacteriol.">
        <title>Complete genome sequence of the aerobic facultative methanotroph Methylocella silvestris BL2.</title>
        <authorList>
            <person name="Chen Y."/>
            <person name="Crombie A."/>
            <person name="Rahman M.T."/>
            <person name="Dedysh S.N."/>
            <person name="Liesack W."/>
            <person name="Stott M.B."/>
            <person name="Alam M."/>
            <person name="Theisen A.R."/>
            <person name="Murrell J.C."/>
            <person name="Dunfield P.F."/>
        </authorList>
    </citation>
    <scope>NUCLEOTIDE SEQUENCE [LARGE SCALE GENOMIC DNA]</scope>
    <source>
        <strain evidence="4">DSM 15510 / CIP 108128 / LMG 27833 / NCIMB 13906 / BL2</strain>
    </source>
</reference>
<dbReference type="PANTHER" id="PTHR41795:SF1">
    <property type="entry name" value="EXOPOLYSACCHARIDE SYNTHESIS PROTEIN"/>
    <property type="match status" value="1"/>
</dbReference>
<keyword evidence="2" id="KW-1133">Transmembrane helix</keyword>
<dbReference type="STRING" id="395965.Msil_2841"/>
<dbReference type="PANTHER" id="PTHR41795">
    <property type="entry name" value="EXOPOLYSACCHARIDE SYNTHESIS PROTEIN"/>
    <property type="match status" value="1"/>
</dbReference>
<keyword evidence="2" id="KW-0472">Membrane</keyword>
<organism evidence="3 4">
    <name type="scientific">Methylocella silvestris (strain DSM 15510 / CIP 108128 / LMG 27833 / NCIMB 13906 / BL2)</name>
    <dbReference type="NCBI Taxonomy" id="395965"/>
    <lineage>
        <taxon>Bacteria</taxon>
        <taxon>Pseudomonadati</taxon>
        <taxon>Pseudomonadota</taxon>
        <taxon>Alphaproteobacteria</taxon>
        <taxon>Hyphomicrobiales</taxon>
        <taxon>Beijerinckiaceae</taxon>
        <taxon>Methylocella</taxon>
    </lineage>
</organism>
<dbReference type="eggNOG" id="COG3932">
    <property type="taxonomic scope" value="Bacteria"/>
</dbReference>
<feature type="transmembrane region" description="Helical" evidence="2">
    <location>
        <begin position="142"/>
        <end position="161"/>
    </location>
</feature>
<dbReference type="Pfam" id="PF06055">
    <property type="entry name" value="ExoD"/>
    <property type="match status" value="1"/>
</dbReference>
<dbReference type="HOGENOM" id="CLU_879433_0_0_5"/>
<evidence type="ECO:0000313" key="4">
    <source>
        <dbReference type="Proteomes" id="UP000002257"/>
    </source>
</evidence>
<feature type="region of interest" description="Disordered" evidence="1">
    <location>
        <begin position="262"/>
        <end position="316"/>
    </location>
</feature>
<dbReference type="AlphaFoldDB" id="B8ETB7"/>
<gene>
    <name evidence="3" type="ordered locus">Msil_2841</name>
</gene>
<evidence type="ECO:0000256" key="2">
    <source>
        <dbReference type="SAM" id="Phobius"/>
    </source>
</evidence>
<sequence>MTKPINAVNAARSAPKSPAIRTSQALREILTKNPTVKNFTVQRIVESIGGAGSQTSLMLFSLPAIVPFAGASDFTGVPTGMIAGQMAAGRTQIKLPKFVLERSVPRRSLAVAIHAILPVLERAEKAARPRWRWVSEPAAQRVLAVFIFLLAIAVAIPMLGFNAPHAAAIFIISFGLAEQDGVAILVGVAAGVLSLCLMIGHSLSRRTFRSFATDWLKSLSKKLALRCAAAFFKKLGFKWAELLNIEWGKLLLLWDPEAPSRSAKIEKPGKAALTDKRKRQTAASRRKPARLPASRSFSQGALQALETSRAPRSMAR</sequence>
<feature type="compositionally biased region" description="Basic and acidic residues" evidence="1">
    <location>
        <begin position="263"/>
        <end position="275"/>
    </location>
</feature>
<dbReference type="Proteomes" id="UP000002257">
    <property type="component" value="Chromosome"/>
</dbReference>
<feature type="compositionally biased region" description="Basic residues" evidence="1">
    <location>
        <begin position="276"/>
        <end position="289"/>
    </location>
</feature>
<feature type="transmembrane region" description="Helical" evidence="2">
    <location>
        <begin position="181"/>
        <end position="200"/>
    </location>
</feature>
<dbReference type="KEGG" id="msl:Msil_2841"/>
<name>B8ETB7_METSB</name>
<keyword evidence="4" id="KW-1185">Reference proteome</keyword>
<protein>
    <submittedName>
        <fullName evidence="3">Exopolysaccharide synthesis ExoD</fullName>
    </submittedName>
</protein>
<keyword evidence="2" id="KW-0812">Transmembrane</keyword>
<proteinExistence type="predicted"/>
<evidence type="ECO:0000256" key="1">
    <source>
        <dbReference type="SAM" id="MobiDB-lite"/>
    </source>
</evidence>
<dbReference type="EMBL" id="CP001280">
    <property type="protein sequence ID" value="ACK51759.1"/>
    <property type="molecule type" value="Genomic_DNA"/>
</dbReference>
<accession>B8ETB7</accession>